<dbReference type="AlphaFoldDB" id="A0A9E7ZZ68"/>
<proteinExistence type="predicted"/>
<accession>A0A9E7ZZ68</accession>
<geneLocation type="plasmid" evidence="1">
    <name>pNBC436</name>
</geneLocation>
<keyword evidence="1" id="KW-0614">Plasmid</keyword>
<organism evidence="1">
    <name type="scientific">Bosea sp. NBC_00436</name>
    <dbReference type="NCBI Taxonomy" id="2969620"/>
    <lineage>
        <taxon>Bacteria</taxon>
        <taxon>Pseudomonadati</taxon>
        <taxon>Pseudomonadota</taxon>
        <taxon>Alphaproteobacteria</taxon>
        <taxon>Hyphomicrobiales</taxon>
        <taxon>Boseaceae</taxon>
        <taxon>Bosea</taxon>
    </lineage>
</organism>
<reference evidence="1" key="1">
    <citation type="submission" date="2022-08" db="EMBL/GenBank/DDBJ databases">
        <title>Complete Genome Sequences of 2 Bosea sp. soil isolates.</title>
        <authorList>
            <person name="Alvarez Arevalo M."/>
            <person name="Sterndorff E.B."/>
            <person name="Faurdal D."/>
            <person name="Joergensen T.S."/>
            <person name="Weber T."/>
        </authorList>
    </citation>
    <scope>NUCLEOTIDE SEQUENCE</scope>
    <source>
        <strain evidence="1">NBC_00436</strain>
        <plasmid evidence="1">pNBC436</plasmid>
    </source>
</reference>
<evidence type="ECO:0000313" key="1">
    <source>
        <dbReference type="EMBL" id="UZF90006.1"/>
    </source>
</evidence>
<name>A0A9E7ZZ68_9HYPH</name>
<protein>
    <submittedName>
        <fullName evidence="1">Uncharacterized protein</fullName>
    </submittedName>
</protein>
<gene>
    <name evidence="1" type="ORF">NWE54_27305</name>
</gene>
<dbReference type="EMBL" id="CP102775">
    <property type="protein sequence ID" value="UZF90006.1"/>
    <property type="molecule type" value="Genomic_DNA"/>
</dbReference>
<sequence>MGALLNRLPFILLQLLVTATVICWPGLVHWGRAPAPAAVAPSEAEVARRLREIARPSDLLEIAPPKF</sequence>